<organism evidence="4 5">
    <name type="scientific">Pycnococcus provasolii</name>
    <dbReference type="NCBI Taxonomy" id="41880"/>
    <lineage>
        <taxon>Eukaryota</taxon>
        <taxon>Viridiplantae</taxon>
        <taxon>Chlorophyta</taxon>
        <taxon>Pseudoscourfieldiophyceae</taxon>
        <taxon>Pseudoscourfieldiales</taxon>
        <taxon>Pycnococcaceae</taxon>
        <taxon>Pycnococcus</taxon>
    </lineage>
</organism>
<evidence type="ECO:0000256" key="2">
    <source>
        <dbReference type="ARBA" id="ARBA00023121"/>
    </source>
</evidence>
<name>A0A830HGJ7_9CHLO</name>
<dbReference type="Gene3D" id="1.20.80.10">
    <property type="match status" value="1"/>
</dbReference>
<dbReference type="GO" id="GO:0000062">
    <property type="term" value="F:fatty-acyl-CoA binding"/>
    <property type="evidence" value="ECO:0007669"/>
    <property type="project" value="InterPro"/>
</dbReference>
<evidence type="ECO:0000313" key="5">
    <source>
        <dbReference type="Proteomes" id="UP000660262"/>
    </source>
</evidence>
<accession>A0A830HGJ7</accession>
<dbReference type="Proteomes" id="UP000660262">
    <property type="component" value="Unassembled WGS sequence"/>
</dbReference>
<comment type="caution">
    <text evidence="4">The sequence shown here is derived from an EMBL/GenBank/DDBJ whole genome shotgun (WGS) entry which is preliminary data.</text>
</comment>
<evidence type="ECO:0000256" key="1">
    <source>
        <dbReference type="ARBA" id="ARBA00005567"/>
    </source>
</evidence>
<evidence type="ECO:0000259" key="3">
    <source>
        <dbReference type="PROSITE" id="PS51228"/>
    </source>
</evidence>
<dbReference type="SUPFAM" id="SSF47027">
    <property type="entry name" value="Acyl-CoA binding protein"/>
    <property type="match status" value="1"/>
</dbReference>
<dbReference type="Pfam" id="PF00887">
    <property type="entry name" value="ACBP"/>
    <property type="match status" value="1"/>
</dbReference>
<sequence length="202" mass="23211">MSDSDKQSAVSALAACGEDIAQLEAAVSKYTWLEDHPGPHRQKWRLARGKVQRAKTPSKIVRVGAGNAEAEEAVEEKSDGFQFEHGASGKTYSVDADFAKFTDENNKKEYFYNLKWRMKQMPGGASMKREEFYYLYGLEQQAKNGDNNTERPMWAERGGLDFEGRERWAQWERMKGMDAATAKKHFVEVYHEFDRKKALYAF</sequence>
<proteinExistence type="inferred from homology"/>
<dbReference type="EMBL" id="BNJQ01000011">
    <property type="protein sequence ID" value="GHP05938.1"/>
    <property type="molecule type" value="Genomic_DNA"/>
</dbReference>
<reference evidence="4" key="1">
    <citation type="submission" date="2020-10" db="EMBL/GenBank/DDBJ databases">
        <title>Unveiling of a novel bifunctional photoreceptor, Dualchrome1, isolated from a cosmopolitan green alga.</title>
        <authorList>
            <person name="Suzuki S."/>
            <person name="Kawachi M."/>
        </authorList>
    </citation>
    <scope>NUCLEOTIDE SEQUENCE</scope>
    <source>
        <strain evidence="4">NIES 2893</strain>
    </source>
</reference>
<keyword evidence="2" id="KW-0446">Lipid-binding</keyword>
<dbReference type="PROSITE" id="PS51228">
    <property type="entry name" value="ACB_2"/>
    <property type="match status" value="1"/>
</dbReference>
<evidence type="ECO:0000313" key="4">
    <source>
        <dbReference type="EMBL" id="GHP05938.1"/>
    </source>
</evidence>
<dbReference type="InterPro" id="IPR035984">
    <property type="entry name" value="Acyl-CoA-binding_sf"/>
</dbReference>
<keyword evidence="5" id="KW-1185">Reference proteome</keyword>
<dbReference type="AlphaFoldDB" id="A0A830HGJ7"/>
<dbReference type="OrthoDB" id="346910at2759"/>
<gene>
    <name evidence="4" type="ORF">PPROV_000468500</name>
</gene>
<dbReference type="InterPro" id="IPR014352">
    <property type="entry name" value="FERM/acyl-CoA-bd_prot_sf"/>
</dbReference>
<comment type="similarity">
    <text evidence="1">Belongs to the ACBP family.</text>
</comment>
<protein>
    <recommendedName>
        <fullName evidence="3">ACB domain-containing protein</fullName>
    </recommendedName>
</protein>
<dbReference type="InterPro" id="IPR000582">
    <property type="entry name" value="Acyl-CoA-binding_protein"/>
</dbReference>
<feature type="domain" description="ACB" evidence="3">
    <location>
        <begin position="107"/>
        <end position="199"/>
    </location>
</feature>